<dbReference type="PROSITE" id="PS50850">
    <property type="entry name" value="MFS"/>
    <property type="match status" value="1"/>
</dbReference>
<comment type="subcellular location">
    <subcellularLocation>
        <location evidence="1">Membrane</location>
        <topology evidence="1">Multi-pass membrane protein</topology>
    </subcellularLocation>
</comment>
<organism evidence="9 10">
    <name type="scientific">Paraconiothyrium brasiliense</name>
    <dbReference type="NCBI Taxonomy" id="300254"/>
    <lineage>
        <taxon>Eukaryota</taxon>
        <taxon>Fungi</taxon>
        <taxon>Dikarya</taxon>
        <taxon>Ascomycota</taxon>
        <taxon>Pezizomycotina</taxon>
        <taxon>Dothideomycetes</taxon>
        <taxon>Pleosporomycetidae</taxon>
        <taxon>Pleosporales</taxon>
        <taxon>Massarineae</taxon>
        <taxon>Didymosphaeriaceae</taxon>
        <taxon>Paraconiothyrium</taxon>
    </lineage>
</organism>
<sequence>MRDPKDEPFPYKQLIIVGALSPMFQRQQAPLEADRWITGICRFSEPLAFNSILAYSYVMVKDLGIHEKDASFYSGLLLSAYAVAEAITALGWGAISDVYGRKPVALVGLAGVALSSLAFGFAKTYWVALLARFIGGALNGNVAIMQTMVQEMVKNPAHEPKAYATQPFVWTLGGIIGSAMGGFLAQPAKFYPGTFPEDGIFGRYPYLLPNVVAALGIVLAIIQGMLFLEETLPMQEDEPEETTQAVFIEPTINERAPLLSNGHSTLPRDAGRARDRSSLTRASVTRASRSRAFSGGSFRARSFSIVDGLRQIRKKPSFLEDGMPSAIDQRFDIRRDSFGTMHSIKIAHHEVLPAPITRPDPTGPKKTFNRTVVMLTLALTIIAFHQMAYITNLPVYLLDESAKDGIDFIGGLGLDLHDVGTFLAVNGLIALFTQGVIFPFFVEKVGVWNTFVSMIVLYPTTYLIVPFISALPDKLVSPGVYLSLFLQGLFGILVFPCALILLKNATPSPLVLGRVNGAAMSACCLARTVSSPLVGVVYATGGSAAAWFFLAACAVVGALQLIWVPKEHVDKIKVENIVKDAVHEAIHPHHQHPHISDTDSVAVADYDD</sequence>
<dbReference type="InterPro" id="IPR036259">
    <property type="entry name" value="MFS_trans_sf"/>
</dbReference>
<evidence type="ECO:0000256" key="7">
    <source>
        <dbReference type="SAM" id="Phobius"/>
    </source>
</evidence>
<feature type="transmembrane region" description="Helical" evidence="7">
    <location>
        <begin position="448"/>
        <end position="468"/>
    </location>
</feature>
<feature type="transmembrane region" description="Helical" evidence="7">
    <location>
        <begin position="104"/>
        <end position="122"/>
    </location>
</feature>
<feature type="transmembrane region" description="Helical" evidence="7">
    <location>
        <begin position="544"/>
        <end position="564"/>
    </location>
</feature>
<dbReference type="Proteomes" id="UP001521785">
    <property type="component" value="Unassembled WGS sequence"/>
</dbReference>
<keyword evidence="5 7" id="KW-0472">Membrane</keyword>
<evidence type="ECO:0000256" key="3">
    <source>
        <dbReference type="ARBA" id="ARBA00022692"/>
    </source>
</evidence>
<accession>A0ABR3QYC9</accession>
<dbReference type="CDD" id="cd17330">
    <property type="entry name" value="MFS_SLC46_TetA_like"/>
    <property type="match status" value="1"/>
</dbReference>
<reference evidence="9 10" key="1">
    <citation type="submission" date="2024-02" db="EMBL/GenBank/DDBJ databases">
        <title>De novo assembly and annotation of 12 fungi associated with fruit tree decline syndrome in Ontario, Canada.</title>
        <authorList>
            <person name="Sulman M."/>
            <person name="Ellouze W."/>
            <person name="Ilyukhin E."/>
        </authorList>
    </citation>
    <scope>NUCLEOTIDE SEQUENCE [LARGE SCALE GENOMIC DNA]</scope>
    <source>
        <strain evidence="9 10">M42-189</strain>
    </source>
</reference>
<evidence type="ECO:0000256" key="2">
    <source>
        <dbReference type="ARBA" id="ARBA00022448"/>
    </source>
</evidence>
<evidence type="ECO:0000256" key="1">
    <source>
        <dbReference type="ARBA" id="ARBA00004141"/>
    </source>
</evidence>
<evidence type="ECO:0000256" key="5">
    <source>
        <dbReference type="ARBA" id="ARBA00023136"/>
    </source>
</evidence>
<evidence type="ECO:0000256" key="6">
    <source>
        <dbReference type="SAM" id="MobiDB-lite"/>
    </source>
</evidence>
<feature type="transmembrane region" description="Helical" evidence="7">
    <location>
        <begin position="422"/>
        <end position="441"/>
    </location>
</feature>
<keyword evidence="2" id="KW-0813">Transport</keyword>
<dbReference type="InterPro" id="IPR011701">
    <property type="entry name" value="MFS"/>
</dbReference>
<feature type="compositionally biased region" description="Basic and acidic residues" evidence="6">
    <location>
        <begin position="269"/>
        <end position="278"/>
    </location>
</feature>
<keyword evidence="10" id="KW-1185">Reference proteome</keyword>
<feature type="transmembrane region" description="Helical" evidence="7">
    <location>
        <begin position="206"/>
        <end position="228"/>
    </location>
</feature>
<feature type="transmembrane region" description="Helical" evidence="7">
    <location>
        <begin position="480"/>
        <end position="502"/>
    </location>
</feature>
<feature type="transmembrane region" description="Helical" evidence="7">
    <location>
        <begin position="514"/>
        <end position="538"/>
    </location>
</feature>
<dbReference type="PANTHER" id="PTHR23504">
    <property type="entry name" value="MAJOR FACILITATOR SUPERFAMILY DOMAIN-CONTAINING PROTEIN 10"/>
    <property type="match status" value="1"/>
</dbReference>
<dbReference type="Pfam" id="PF07690">
    <property type="entry name" value="MFS_1"/>
    <property type="match status" value="1"/>
</dbReference>
<comment type="caution">
    <text evidence="9">The sequence shown here is derived from an EMBL/GenBank/DDBJ whole genome shotgun (WGS) entry which is preliminary data.</text>
</comment>
<dbReference type="EMBL" id="JAKJXO020000013">
    <property type="protein sequence ID" value="KAL1597170.1"/>
    <property type="molecule type" value="Genomic_DNA"/>
</dbReference>
<feature type="transmembrane region" description="Helical" evidence="7">
    <location>
        <begin position="72"/>
        <end position="92"/>
    </location>
</feature>
<keyword evidence="3 7" id="KW-0812">Transmembrane</keyword>
<evidence type="ECO:0000259" key="8">
    <source>
        <dbReference type="PROSITE" id="PS50850"/>
    </source>
</evidence>
<dbReference type="PANTHER" id="PTHR23504:SF2">
    <property type="entry name" value="TRANSPORTER, PUTATIVE (AFU_ORTHOLOGUE AFUA_8G04150)-RELATED"/>
    <property type="match status" value="1"/>
</dbReference>
<feature type="transmembrane region" description="Helical" evidence="7">
    <location>
        <begin position="372"/>
        <end position="390"/>
    </location>
</feature>
<proteinExistence type="predicted"/>
<dbReference type="Gene3D" id="1.20.1250.20">
    <property type="entry name" value="MFS general substrate transporter like domains"/>
    <property type="match status" value="1"/>
</dbReference>
<evidence type="ECO:0000256" key="4">
    <source>
        <dbReference type="ARBA" id="ARBA00022989"/>
    </source>
</evidence>
<evidence type="ECO:0000313" key="9">
    <source>
        <dbReference type="EMBL" id="KAL1597170.1"/>
    </source>
</evidence>
<dbReference type="SUPFAM" id="SSF103473">
    <property type="entry name" value="MFS general substrate transporter"/>
    <property type="match status" value="1"/>
</dbReference>
<feature type="region of interest" description="Disordered" evidence="6">
    <location>
        <begin position="257"/>
        <end position="283"/>
    </location>
</feature>
<feature type="transmembrane region" description="Helical" evidence="7">
    <location>
        <begin position="168"/>
        <end position="186"/>
    </location>
</feature>
<feature type="domain" description="Major facilitator superfamily (MFS) profile" evidence="8">
    <location>
        <begin position="34"/>
        <end position="569"/>
    </location>
</feature>
<gene>
    <name evidence="9" type="ORF">SLS60_008752</name>
</gene>
<keyword evidence="4 7" id="KW-1133">Transmembrane helix</keyword>
<name>A0ABR3QYC9_9PLEO</name>
<dbReference type="InterPro" id="IPR020846">
    <property type="entry name" value="MFS_dom"/>
</dbReference>
<evidence type="ECO:0000313" key="10">
    <source>
        <dbReference type="Proteomes" id="UP001521785"/>
    </source>
</evidence>
<protein>
    <recommendedName>
        <fullName evidence="8">Major facilitator superfamily (MFS) profile domain-containing protein</fullName>
    </recommendedName>
</protein>